<dbReference type="AlphaFoldDB" id="A0A8S3EC37"/>
<feature type="non-terminal residue" evidence="1">
    <location>
        <position position="1"/>
    </location>
</feature>
<accession>A0A8S3EC37</accession>
<proteinExistence type="predicted"/>
<name>A0A8S3EC37_9BILA</name>
<evidence type="ECO:0000313" key="1">
    <source>
        <dbReference type="EMBL" id="CAF5057039.1"/>
    </source>
</evidence>
<evidence type="ECO:0000313" key="2">
    <source>
        <dbReference type="Proteomes" id="UP000676336"/>
    </source>
</evidence>
<sequence>MSSTETNEIPIYLLINNKLFVHMAQTITKTTTSISINNIRQLALFIHQAASVRIDREVMKAYLHSVMGTLKQSESHLIEVDRRVWPMQIQSLMLAQQKVATTTACASITEDQQPDCEKHLNQRLIEMNEKIQYHQNQFSEKKNNLIGFTSNIEESIQSFVQKHGVKPFEMKRNLKIAMINHDYDSEILRRQYLQEKPNEYQRGLEKSKRELLELKYRIFYNRPHSSLDAIETTMPILNDDDRKLKLLNKHEKLIQRKKVDFVAIKIIAAEMKFYQCLREFDHELAAMWKNHRELVKNKGMSTTLTNLIEKRLTGITDRWRDVYNYRLNFYFRNFYGDFEHTNTNADGDKMKRIGFSLSLIIDAIHRFSDKDLQLLNRGPSYVPPGQISISSSGQSVDDIIKKKYASLKHQLSCLFSKYHINIALSMEIEQKISDQFADLFSVPIASNLQQRALYEKHLLQSIRYSLNANNLILRRTADNMNTFY</sequence>
<dbReference type="EMBL" id="CAJOBI010227679">
    <property type="protein sequence ID" value="CAF5057039.1"/>
    <property type="molecule type" value="Genomic_DNA"/>
</dbReference>
<comment type="caution">
    <text evidence="1">The sequence shown here is derived from an EMBL/GenBank/DDBJ whole genome shotgun (WGS) entry which is preliminary data.</text>
</comment>
<reference evidence="1" key="1">
    <citation type="submission" date="2021-02" db="EMBL/GenBank/DDBJ databases">
        <authorList>
            <person name="Nowell W R."/>
        </authorList>
    </citation>
    <scope>NUCLEOTIDE SEQUENCE</scope>
</reference>
<dbReference type="Proteomes" id="UP000676336">
    <property type="component" value="Unassembled WGS sequence"/>
</dbReference>
<gene>
    <name evidence="1" type="ORF">SMN809_LOCUS59532</name>
</gene>
<protein>
    <submittedName>
        <fullName evidence="1">Uncharacterized protein</fullName>
    </submittedName>
</protein>
<organism evidence="1 2">
    <name type="scientific">Rotaria magnacalcarata</name>
    <dbReference type="NCBI Taxonomy" id="392030"/>
    <lineage>
        <taxon>Eukaryota</taxon>
        <taxon>Metazoa</taxon>
        <taxon>Spiralia</taxon>
        <taxon>Gnathifera</taxon>
        <taxon>Rotifera</taxon>
        <taxon>Eurotatoria</taxon>
        <taxon>Bdelloidea</taxon>
        <taxon>Philodinida</taxon>
        <taxon>Philodinidae</taxon>
        <taxon>Rotaria</taxon>
    </lineage>
</organism>